<organism evidence="4">
    <name type="scientific">Aurantimonas coralicida</name>
    <dbReference type="NCBI Taxonomy" id="182270"/>
    <lineage>
        <taxon>Bacteria</taxon>
        <taxon>Pseudomonadati</taxon>
        <taxon>Pseudomonadota</taxon>
        <taxon>Alphaproteobacteria</taxon>
        <taxon>Hyphomicrobiales</taxon>
        <taxon>Aurantimonadaceae</taxon>
        <taxon>Aurantimonas</taxon>
    </lineage>
</organism>
<dbReference type="InterPro" id="IPR009683">
    <property type="entry name" value="Extensin-like_C"/>
</dbReference>
<feature type="domain" description="Extensin-like C-terminal" evidence="3">
    <location>
        <begin position="129"/>
        <end position="303"/>
    </location>
</feature>
<dbReference type="EMBL" id="LC066373">
    <property type="protein sequence ID" value="BAT26774.1"/>
    <property type="molecule type" value="Genomic_DNA"/>
</dbReference>
<evidence type="ECO:0000259" key="3">
    <source>
        <dbReference type="Pfam" id="PF06904"/>
    </source>
</evidence>
<feature type="region of interest" description="Disordered" evidence="1">
    <location>
        <begin position="54"/>
        <end position="110"/>
    </location>
</feature>
<sequence>MPRTGHFQSRLLPLPRRWVAAPALIAILLTGVAPATAQGSDGAEASAALEAADDPANAPLSGDEAAERPLTAIPLPERRPAGRKAASPAADTPADQSDRATPTELRDRDPAITPEAAVAAAAAIADARICEDELTRRGVTFTVGDSISEGDCGVLRPVDLDRLSSGVTIAQPTQLLCRSALALDIWVASSVVPAAKTQFPGDAVTAFRHASTYVCRSRSSGSRISEHARGSAVDVADFGFASGRRLGVEKQAEGSPEQAFQRQIRVGACGPFKTVLGPGTDADHATHFHLDIAARRNGATYCK</sequence>
<keyword evidence="2" id="KW-0732">Signal</keyword>
<proteinExistence type="predicted"/>
<feature type="signal peptide" evidence="2">
    <location>
        <begin position="1"/>
        <end position="37"/>
    </location>
</feature>
<accession>A0A0P0YYY7</accession>
<dbReference type="Pfam" id="PF06904">
    <property type="entry name" value="Extensin-like_C"/>
    <property type="match status" value="1"/>
</dbReference>
<feature type="chain" id="PRO_5006057906" evidence="2">
    <location>
        <begin position="38"/>
        <end position="303"/>
    </location>
</feature>
<evidence type="ECO:0000313" key="4">
    <source>
        <dbReference type="EMBL" id="BAT26774.1"/>
    </source>
</evidence>
<name>A0A0P0YYY7_9HYPH</name>
<evidence type="ECO:0000256" key="1">
    <source>
        <dbReference type="SAM" id="MobiDB-lite"/>
    </source>
</evidence>
<dbReference type="RefSeq" id="WP_081651969.1">
    <property type="nucleotide sequence ID" value="NZ_BBWN01000030.1"/>
</dbReference>
<protein>
    <submittedName>
        <fullName evidence="4">Possible extensin-like protein</fullName>
    </submittedName>
</protein>
<reference evidence="4" key="1">
    <citation type="journal article" date="2015" name="Proc. Natl. Acad. Sci. U.S.A.">
        <title>Bacterial clade with the ribosomal RNA operon on a small plasmid rather than the chromosome.</title>
        <authorList>
            <person name="Anda M."/>
            <person name="Ohtsubo Y."/>
            <person name="Okubo T."/>
            <person name="Sugawara M."/>
            <person name="Nagata Y."/>
            <person name="Tsuda M."/>
            <person name="Minamisawa K."/>
            <person name="Mitsui H."/>
        </authorList>
    </citation>
    <scope>NUCLEOTIDE SEQUENCE</scope>
    <source>
        <strain evidence="4">DSM 14790</strain>
    </source>
</reference>
<dbReference type="AlphaFoldDB" id="A0A0P0YYY7"/>
<evidence type="ECO:0000256" key="2">
    <source>
        <dbReference type="SAM" id="SignalP"/>
    </source>
</evidence>